<comment type="caution">
    <text evidence="2">The sequence shown here is derived from an EMBL/GenBank/DDBJ whole genome shotgun (WGS) entry which is preliminary data.</text>
</comment>
<evidence type="ECO:0000313" key="2">
    <source>
        <dbReference type="EMBL" id="KOO24736.1"/>
    </source>
</evidence>
<dbReference type="Gene3D" id="2.40.128.20">
    <property type="match status" value="1"/>
</dbReference>
<dbReference type="Proteomes" id="UP000037460">
    <property type="component" value="Unassembled WGS sequence"/>
</dbReference>
<dbReference type="SUPFAM" id="SSF50814">
    <property type="entry name" value="Lipocalins"/>
    <property type="match status" value="1"/>
</dbReference>
<keyword evidence="3" id="KW-1185">Reference proteome</keyword>
<proteinExistence type="predicted"/>
<dbReference type="InterPro" id="IPR012674">
    <property type="entry name" value="Calycin"/>
</dbReference>
<protein>
    <recommendedName>
        <fullName evidence="4">DUF1579 domain-containing protein</fullName>
    </recommendedName>
</protein>
<organism evidence="2 3">
    <name type="scientific">Chrysochromulina tobinii</name>
    <dbReference type="NCBI Taxonomy" id="1460289"/>
    <lineage>
        <taxon>Eukaryota</taxon>
        <taxon>Haptista</taxon>
        <taxon>Haptophyta</taxon>
        <taxon>Prymnesiophyceae</taxon>
        <taxon>Prymnesiales</taxon>
        <taxon>Chrysochromulinaceae</taxon>
        <taxon>Chrysochromulina</taxon>
    </lineage>
</organism>
<dbReference type="EMBL" id="JWZX01003059">
    <property type="protein sequence ID" value="KOO24736.1"/>
    <property type="molecule type" value="Genomic_DNA"/>
</dbReference>
<feature type="signal peptide" evidence="1">
    <location>
        <begin position="1"/>
        <end position="17"/>
    </location>
</feature>
<name>A0A0M0JDT2_9EUKA</name>
<reference evidence="3" key="1">
    <citation type="journal article" date="2015" name="PLoS Genet.">
        <title>Genome Sequence and Transcriptome Analyses of Chrysochromulina tobin: Metabolic Tools for Enhanced Algal Fitness in the Prominent Order Prymnesiales (Haptophyceae).</title>
        <authorList>
            <person name="Hovde B.T."/>
            <person name="Deodato C.R."/>
            <person name="Hunsperger H.M."/>
            <person name="Ryken S.A."/>
            <person name="Yost W."/>
            <person name="Jha R.K."/>
            <person name="Patterson J."/>
            <person name="Monnat R.J. Jr."/>
            <person name="Barlow S.B."/>
            <person name="Starkenburg S.R."/>
            <person name="Cattolico R.A."/>
        </authorList>
    </citation>
    <scope>NUCLEOTIDE SEQUENCE</scope>
    <source>
        <strain evidence="3">CCMP291</strain>
    </source>
</reference>
<dbReference type="AlphaFoldDB" id="A0A0M0JDT2"/>
<evidence type="ECO:0000313" key="3">
    <source>
        <dbReference type="Proteomes" id="UP000037460"/>
    </source>
</evidence>
<gene>
    <name evidence="2" type="ORF">Ctob_009126</name>
</gene>
<sequence>MGVHAAALALVVAAAHGRVKEPTSATAPLSDRVQKVRDELKAVADRVLHRSTSKGETAQPAFAGSWKTASTEGMDGYLDRAMGVGYLKRKIACKATQKQRLWQEGSVVHLEMTDKRGTARFKIRPDGKTYAGKGFMKLPMKQRARWDKGGVLVIDEYYFQHFGGAEHGQPASGDECPVIRSYRFVDKGGRMVVQLERRLLDGEMVGMKTYYTRVS</sequence>
<evidence type="ECO:0008006" key="4">
    <source>
        <dbReference type="Google" id="ProtNLM"/>
    </source>
</evidence>
<dbReference type="OrthoDB" id="354351at2759"/>
<feature type="chain" id="PRO_5005601801" description="DUF1579 domain-containing protein" evidence="1">
    <location>
        <begin position="18"/>
        <end position="215"/>
    </location>
</feature>
<accession>A0A0M0JDT2</accession>
<keyword evidence="1" id="KW-0732">Signal</keyword>
<evidence type="ECO:0000256" key="1">
    <source>
        <dbReference type="SAM" id="SignalP"/>
    </source>
</evidence>